<dbReference type="Gene3D" id="3.40.50.720">
    <property type="entry name" value="NAD(P)-binding Rossmann-like Domain"/>
    <property type="match status" value="1"/>
</dbReference>
<feature type="domain" description="NAD-dependent epimerase/dehydratase" evidence="2">
    <location>
        <begin position="4"/>
        <end position="229"/>
    </location>
</feature>
<dbReference type="EMBL" id="PCVK01000075">
    <property type="protein sequence ID" value="PIQ71579.1"/>
    <property type="molecule type" value="Genomic_DNA"/>
</dbReference>
<dbReference type="GO" id="GO:0008743">
    <property type="term" value="F:L-threonine 3-dehydrogenase activity"/>
    <property type="evidence" value="ECO:0007669"/>
    <property type="project" value="TreeGrafter"/>
</dbReference>
<dbReference type="PANTHER" id="PTHR42687:SF1">
    <property type="entry name" value="L-THREONINE 3-DEHYDROGENASE, MITOCHONDRIAL"/>
    <property type="match status" value="1"/>
</dbReference>
<reference evidence="3 4" key="1">
    <citation type="submission" date="2017-09" db="EMBL/GenBank/DDBJ databases">
        <title>Depth-based differentiation of microbial function through sediment-hosted aquifers and enrichment of novel symbionts in the deep terrestrial subsurface.</title>
        <authorList>
            <person name="Probst A.J."/>
            <person name="Ladd B."/>
            <person name="Jarett J.K."/>
            <person name="Geller-Mcgrath D.E."/>
            <person name="Sieber C.M."/>
            <person name="Emerson J.B."/>
            <person name="Anantharaman K."/>
            <person name="Thomas B.C."/>
            <person name="Malmstrom R."/>
            <person name="Stieglmeier M."/>
            <person name="Klingl A."/>
            <person name="Woyke T."/>
            <person name="Ryan C.M."/>
            <person name="Banfield J.F."/>
        </authorList>
    </citation>
    <scope>NUCLEOTIDE SEQUENCE [LARGE SCALE GENOMIC DNA]</scope>
    <source>
        <strain evidence="3">CG11_big_fil_rev_8_21_14_0_20_37_16</strain>
    </source>
</reference>
<dbReference type="PANTHER" id="PTHR42687">
    <property type="entry name" value="L-THREONINE 3-DEHYDROGENASE"/>
    <property type="match status" value="1"/>
</dbReference>
<dbReference type="InterPro" id="IPR051225">
    <property type="entry name" value="NAD(P)_epim/dehydratase"/>
</dbReference>
<evidence type="ECO:0000313" key="3">
    <source>
        <dbReference type="EMBL" id="PIQ71579.1"/>
    </source>
</evidence>
<dbReference type="AlphaFoldDB" id="A0A2H0KK08"/>
<evidence type="ECO:0000256" key="1">
    <source>
        <dbReference type="ARBA" id="ARBA00007637"/>
    </source>
</evidence>
<dbReference type="SUPFAM" id="SSF51735">
    <property type="entry name" value="NAD(P)-binding Rossmann-fold domains"/>
    <property type="match status" value="1"/>
</dbReference>
<evidence type="ECO:0000313" key="4">
    <source>
        <dbReference type="Proteomes" id="UP000229497"/>
    </source>
</evidence>
<gene>
    <name evidence="3" type="ORF">COV87_02580</name>
</gene>
<dbReference type="GO" id="GO:0006567">
    <property type="term" value="P:L-threonine catabolic process"/>
    <property type="evidence" value="ECO:0007669"/>
    <property type="project" value="TreeGrafter"/>
</dbReference>
<dbReference type="InterPro" id="IPR001509">
    <property type="entry name" value="Epimerase_deHydtase"/>
</dbReference>
<comment type="caution">
    <text evidence="3">The sequence shown here is derived from an EMBL/GenBank/DDBJ whole genome shotgun (WGS) entry which is preliminary data.</text>
</comment>
<comment type="similarity">
    <text evidence="1">Belongs to the NAD(P)-dependent epimerase/dehydratase family.</text>
</comment>
<protein>
    <submittedName>
        <fullName evidence="3">NAD-dependent epimerase</fullName>
    </submittedName>
</protein>
<dbReference type="Proteomes" id="UP000229497">
    <property type="component" value="Unassembled WGS sequence"/>
</dbReference>
<organism evidence="3 4">
    <name type="scientific">Candidatus Roizmanbacteria bacterium CG11_big_fil_rev_8_21_14_0_20_37_16</name>
    <dbReference type="NCBI Taxonomy" id="1974857"/>
    <lineage>
        <taxon>Bacteria</taxon>
        <taxon>Candidatus Roizmaniibacteriota</taxon>
    </lineage>
</organism>
<proteinExistence type="inferred from homology"/>
<name>A0A2H0KK08_9BACT</name>
<evidence type="ECO:0000259" key="2">
    <source>
        <dbReference type="Pfam" id="PF01370"/>
    </source>
</evidence>
<sequence length="317" mass="35992">MKKILVTGAYGLVGTDLVLALRKKYKRDDIITLSHNTTHNQFDVISEKGDVRDGKNLEKIIKKHNIGTVYHLAGLLSVASEKNPDLAWEINLGSLKTILDLAVKYKLRIFWPSSIAAFGSTTPKVDTPQRTVLEPTTMYGVNKVAGELLCQYYFLRYGVDTRSLRYPGLIGYKTPPGDGTTEYSVHIFYGAIKENKYTCFLKKDARLPMMFIDDAIYGTIKLMEAPAKKITIHTSYNFGAINFTPTELVSEIKKLLPKFKCDYKPDQRQKIADSWPKSIDDSQARRDWGWKHKYDLEKMTKVMLSQLKINPPAGGRK</sequence>
<dbReference type="InterPro" id="IPR036291">
    <property type="entry name" value="NAD(P)-bd_dom_sf"/>
</dbReference>
<accession>A0A2H0KK08</accession>
<dbReference type="Pfam" id="PF01370">
    <property type="entry name" value="Epimerase"/>
    <property type="match status" value="1"/>
</dbReference>